<dbReference type="GO" id="GO:0051391">
    <property type="term" value="P:tRNA acetylation"/>
    <property type="evidence" value="ECO:0007669"/>
    <property type="project" value="UniProtKB-UniRule"/>
</dbReference>
<feature type="region of interest" description="Disordered" evidence="11">
    <location>
        <begin position="887"/>
        <end position="920"/>
    </location>
</feature>
<keyword evidence="3 10" id="KW-0808">Transferase</keyword>
<evidence type="ECO:0000256" key="5">
    <source>
        <dbReference type="ARBA" id="ARBA00022741"/>
    </source>
</evidence>
<dbReference type="FunFam" id="3.40.50.300:FF:002218">
    <property type="entry name" value="tRNA(Met) cytidine acetyltransferase TmcA"/>
    <property type="match status" value="1"/>
</dbReference>
<dbReference type="Gene3D" id="3.40.50.11040">
    <property type="match status" value="1"/>
</dbReference>
<evidence type="ECO:0000256" key="10">
    <source>
        <dbReference type="HAMAP-Rule" id="MF_03211"/>
    </source>
</evidence>
<accession>A0A7G2CTQ9</accession>
<evidence type="ECO:0000256" key="7">
    <source>
        <dbReference type="ARBA" id="ARBA00023242"/>
    </source>
</evidence>
<evidence type="ECO:0000256" key="4">
    <source>
        <dbReference type="ARBA" id="ARBA00022694"/>
    </source>
</evidence>
<evidence type="ECO:0000259" key="15">
    <source>
        <dbReference type="Pfam" id="PF13725"/>
    </source>
</evidence>
<dbReference type="Pfam" id="PF13718">
    <property type="entry name" value="GNAT_acetyltr_2"/>
    <property type="match status" value="1"/>
</dbReference>
<keyword evidence="4 10" id="KW-0819">tRNA processing</keyword>
<dbReference type="VEuPathDB" id="TriTrypDB:ADEAN_000915400"/>
<name>A0A7G2CTQ9_9TRYP</name>
<feature type="domain" description="Possible tRNA binding" evidence="15">
    <location>
        <begin position="667"/>
        <end position="853"/>
    </location>
</feature>
<sequence length="920" mass="101740">MSTEATKDSFQTFLAQTEIRFCKYNETHKILGQTFGMAILQDFEAIDPNTLARTMETVKGGGLIVIMFRAMRSLKQLYTITMDVHARYRTEALQDVVPRFNERFLLSLSDCTTALCVDDDLTVLPITTAMKNYGKNRNKGSFEAELTIKGELKHEAELSGVKEKLRQSTAVGPLVQLCQTLDQAKTVLSLMQSVTEKTLDSTCVVTAGRGRGKSAALGIAAAGAIAQGYSNIFCTAPSPENLQTFFEFAVKGLKEMGYAEKVDFEALQSTNEDFDKCVIRINVFRAHRQTIQFVSATDVNKFAQAELAIIDEAAALPLPLVRQALGPYLVFLSSTVSGYEGTGRSLSMKLVADMRKRVNSGSGDHRSLKELSLQDPIRYGPNDPVERWLNKLLCLDTTVAPLEISPHPKTCELYYVNRDALFSYHPLAEELLQRIQSLLIAAHYKNQPNDLQLLSDAPGHHLFILCAGTITDNKIPDIFCVIHACEEGQIKAGTIKNNMSLGLRPSGDLIPYSLAQYYLEDEFAKLAGVRVVRIATNPALQRAGYGSRALDLLHKYYSGNISLTAAEKKKATDTEGQTPRGLEDGQEDEEMIKPRKTISNLLSPLVERPFEPLDYIGVSFGLTTELFNFWRRAGYEVMYIRQAVHELTGEHSCVMVKPIDIELGILRREFHHRWLSLLASAFRNLPSDLAMSVTVNTDMHDASKMTQLTDLSERDSGVVRVAGVTQADFEAISRLFSSSDLRRLQLYTTSFVEGGNVLDLLPKVAQLYFAHQLYVAPDGTAGVVLSHAQAAVLLAVGLQCVTVDQLGQQSAFKGVTPQQLRTFLHKAVSRISQHLTYLASITGKAEGKEEKGELIQERRDDSGNVVGLTVGRKEKVTVNTNTNLLHSASKAVIDGTEGASSSHKTKEHFPSKKGSKRRRQ</sequence>
<dbReference type="InterPro" id="IPR013562">
    <property type="entry name" value="TmcA/NAT10_N"/>
</dbReference>
<dbReference type="GO" id="GO:1904812">
    <property type="term" value="P:rRNA acetylation involved in maturation of SSU-rRNA"/>
    <property type="evidence" value="ECO:0007669"/>
    <property type="project" value="InterPro"/>
</dbReference>
<dbReference type="PANTHER" id="PTHR10925:SF5">
    <property type="entry name" value="RNA CYTIDINE ACETYLTRANSFERASE"/>
    <property type="match status" value="1"/>
</dbReference>
<dbReference type="EC" id="2.3.1.-" evidence="10"/>
<dbReference type="EMBL" id="LR877166">
    <property type="protein sequence ID" value="CAD2221622.1"/>
    <property type="molecule type" value="Genomic_DNA"/>
</dbReference>
<dbReference type="InterPro" id="IPR032672">
    <property type="entry name" value="TmcA/NAT10/Kre33"/>
</dbReference>
<evidence type="ECO:0000256" key="11">
    <source>
        <dbReference type="SAM" id="MobiDB-lite"/>
    </source>
</evidence>
<dbReference type="AlphaFoldDB" id="A0A7G2CTQ9"/>
<evidence type="ECO:0000259" key="12">
    <source>
        <dbReference type="Pfam" id="PF05127"/>
    </source>
</evidence>
<dbReference type="GO" id="GO:0030686">
    <property type="term" value="C:90S preribosome"/>
    <property type="evidence" value="ECO:0007669"/>
    <property type="project" value="TreeGrafter"/>
</dbReference>
<dbReference type="GO" id="GO:1990883">
    <property type="term" value="F:18S rRNA cytidine N-acetyltransferase activity"/>
    <property type="evidence" value="ECO:0007669"/>
    <property type="project" value="TreeGrafter"/>
</dbReference>
<dbReference type="Pfam" id="PF08351">
    <property type="entry name" value="TmcA_N"/>
    <property type="match status" value="1"/>
</dbReference>
<comment type="function">
    <text evidence="10">RNA cytidine acetyltransferase with specificity toward both 18S rRNA and tRNAs. Catalyzes the formation of N(4)-acetylcytidine (ac4C) in 18S rRNA. Required for early nucleolar cleavages of precursor rRNA at sites A0, A1 and A2 during 18S rRNA synthesis. Catalyzes the formation of ac4C in serine and leucine tRNAs. Requires a tRNA-binding adapter protein for full tRNA acetyltransferase activity but not for 18S rRNA acetylation.</text>
</comment>
<evidence type="ECO:0000256" key="3">
    <source>
        <dbReference type="ARBA" id="ARBA00022679"/>
    </source>
</evidence>
<keyword evidence="6 10" id="KW-0067">ATP-binding</keyword>
<dbReference type="Gene3D" id="3.40.50.300">
    <property type="entry name" value="P-loop containing nucleotide triphosphate hydrolases"/>
    <property type="match status" value="1"/>
</dbReference>
<feature type="binding site" evidence="10">
    <location>
        <begin position="210"/>
        <end position="219"/>
    </location>
    <ligand>
        <name>ATP</name>
        <dbReference type="ChEBI" id="CHEBI:30616"/>
    </ligand>
</feature>
<evidence type="ECO:0000313" key="16">
    <source>
        <dbReference type="EMBL" id="CAD2221622.1"/>
    </source>
</evidence>
<keyword evidence="7 10" id="KW-0539">Nucleus</keyword>
<feature type="domain" description="TcmA/NAT10 helicase" evidence="12">
    <location>
        <begin position="204"/>
        <end position="396"/>
    </location>
</feature>
<evidence type="ECO:0000256" key="2">
    <source>
        <dbReference type="ARBA" id="ARBA00022552"/>
    </source>
</evidence>
<evidence type="ECO:0000313" key="17">
    <source>
        <dbReference type="Proteomes" id="UP000515908"/>
    </source>
</evidence>
<keyword evidence="5 10" id="KW-0547">Nucleotide-binding</keyword>
<dbReference type="InterPro" id="IPR007807">
    <property type="entry name" value="TcmA/NAT10_helicase"/>
</dbReference>
<keyword evidence="17" id="KW-1185">Reference proteome</keyword>
<feature type="binding site" evidence="10">
    <location>
        <begin position="541"/>
        <end position="547"/>
    </location>
    <ligand>
        <name>acetyl-CoA</name>
        <dbReference type="ChEBI" id="CHEBI:57288"/>
    </ligand>
</feature>
<dbReference type="Proteomes" id="UP000515908">
    <property type="component" value="Chromosome 22"/>
</dbReference>
<evidence type="ECO:0000256" key="9">
    <source>
        <dbReference type="ARBA" id="ARBA00068357"/>
    </source>
</evidence>
<proteinExistence type="inferred from homology"/>
<feature type="compositionally biased region" description="Basic residues" evidence="11">
    <location>
        <begin position="903"/>
        <end position="920"/>
    </location>
</feature>
<dbReference type="HAMAP" id="MF_03211">
    <property type="entry name" value="RNA_acetyltr_Nat10"/>
    <property type="match status" value="1"/>
</dbReference>
<feature type="domain" description="TmcA/NAT10 N-terminal" evidence="13">
    <location>
        <begin position="12"/>
        <end position="118"/>
    </location>
</feature>
<dbReference type="InterPro" id="IPR027992">
    <property type="entry name" value="tRNA_bind_dom"/>
</dbReference>
<dbReference type="InterPro" id="IPR027417">
    <property type="entry name" value="P-loop_NTPase"/>
</dbReference>
<dbReference type="Gene3D" id="3.40.630.30">
    <property type="match status" value="1"/>
</dbReference>
<reference evidence="16 17" key="1">
    <citation type="submission" date="2020-08" db="EMBL/GenBank/DDBJ databases">
        <authorList>
            <person name="Newling K."/>
            <person name="Davey J."/>
            <person name="Forrester S."/>
        </authorList>
    </citation>
    <scope>NUCLEOTIDE SEQUENCE [LARGE SCALE GENOMIC DNA]</scope>
    <source>
        <strain evidence="17">Crithidia deanei Carvalho (ATCC PRA-265)</strain>
    </source>
</reference>
<feature type="binding site" evidence="10">
    <location>
        <begin position="534"/>
        <end position="536"/>
    </location>
    <ligand>
        <name>acetyl-CoA</name>
        <dbReference type="ChEBI" id="CHEBI:57288"/>
    </ligand>
</feature>
<dbReference type="PANTHER" id="PTHR10925">
    <property type="entry name" value="N-ACETYLTRANSFERASE 10"/>
    <property type="match status" value="1"/>
</dbReference>
<dbReference type="Pfam" id="PF13725">
    <property type="entry name" value="tRNA_bind_2"/>
    <property type="match status" value="1"/>
</dbReference>
<comment type="catalytic activity">
    <reaction evidence="10">
        <text>a cytidine in 18S rRNA + acetyl-CoA + ATP + H2O = an N(4)-acetylcytidine in 18S rRNA + ADP + phosphate + CoA + H(+)</text>
        <dbReference type="Rhea" id="RHEA:51424"/>
        <dbReference type="Rhea" id="RHEA-COMP:13575"/>
        <dbReference type="Rhea" id="RHEA-COMP:13576"/>
        <dbReference type="ChEBI" id="CHEBI:15377"/>
        <dbReference type="ChEBI" id="CHEBI:15378"/>
        <dbReference type="ChEBI" id="CHEBI:30616"/>
        <dbReference type="ChEBI" id="CHEBI:43474"/>
        <dbReference type="ChEBI" id="CHEBI:57287"/>
        <dbReference type="ChEBI" id="CHEBI:57288"/>
        <dbReference type="ChEBI" id="CHEBI:74900"/>
        <dbReference type="ChEBI" id="CHEBI:82748"/>
        <dbReference type="ChEBI" id="CHEBI:456216"/>
    </reaction>
</comment>
<organism evidence="16 17">
    <name type="scientific">Angomonas deanei</name>
    <dbReference type="NCBI Taxonomy" id="59799"/>
    <lineage>
        <taxon>Eukaryota</taxon>
        <taxon>Discoba</taxon>
        <taxon>Euglenozoa</taxon>
        <taxon>Kinetoplastea</taxon>
        <taxon>Metakinetoplastina</taxon>
        <taxon>Trypanosomatida</taxon>
        <taxon>Trypanosomatidae</taxon>
        <taxon>Strigomonadinae</taxon>
        <taxon>Angomonas</taxon>
    </lineage>
</organism>
<gene>
    <name evidence="16" type="ORF">ADEAN_000915400</name>
</gene>
<evidence type="ECO:0000259" key="13">
    <source>
        <dbReference type="Pfam" id="PF08351"/>
    </source>
</evidence>
<feature type="binding site" evidence="10">
    <location>
        <position position="632"/>
    </location>
    <ligand>
        <name>acetyl-CoA</name>
        <dbReference type="ChEBI" id="CHEBI:57288"/>
    </ligand>
</feature>
<keyword evidence="2 10" id="KW-0698">rRNA processing</keyword>
<protein>
    <recommendedName>
        <fullName evidence="9 10">RNA cytidine acetyltransferase</fullName>
        <ecNumber evidence="10">2.3.1.-</ecNumber>
    </recommendedName>
    <alternativeName>
        <fullName evidence="10">18S rRNA cytosine acetyltransferase</fullName>
    </alternativeName>
</protein>
<feature type="binding site" evidence="10">
    <location>
        <position position="378"/>
    </location>
    <ligand>
        <name>ATP</name>
        <dbReference type="ChEBI" id="CHEBI:30616"/>
    </ligand>
</feature>
<dbReference type="GO" id="GO:0000049">
    <property type="term" value="F:tRNA binding"/>
    <property type="evidence" value="ECO:0007669"/>
    <property type="project" value="TreeGrafter"/>
</dbReference>
<evidence type="ECO:0000256" key="6">
    <source>
        <dbReference type="ARBA" id="ARBA00022840"/>
    </source>
</evidence>
<feature type="region of interest" description="Disordered" evidence="11">
    <location>
        <begin position="568"/>
        <end position="590"/>
    </location>
</feature>
<dbReference type="Pfam" id="PF05127">
    <property type="entry name" value="NAT10_TcmA_helicase"/>
    <property type="match status" value="1"/>
</dbReference>
<comment type="catalytic activity">
    <reaction evidence="10">
        <text>a cytidine in tRNA + acetyl-CoA + ATP + H2O = an N(4)-acetylcytidine in tRNA + ADP + phosphate + CoA + H(+)</text>
        <dbReference type="Rhea" id="RHEA:53876"/>
        <dbReference type="Rhea" id="RHEA-COMP:13670"/>
        <dbReference type="Rhea" id="RHEA-COMP:13671"/>
        <dbReference type="ChEBI" id="CHEBI:15377"/>
        <dbReference type="ChEBI" id="CHEBI:15378"/>
        <dbReference type="ChEBI" id="CHEBI:30616"/>
        <dbReference type="ChEBI" id="CHEBI:43474"/>
        <dbReference type="ChEBI" id="CHEBI:57287"/>
        <dbReference type="ChEBI" id="CHEBI:57288"/>
        <dbReference type="ChEBI" id="CHEBI:74900"/>
        <dbReference type="ChEBI" id="CHEBI:82748"/>
        <dbReference type="ChEBI" id="CHEBI:456216"/>
    </reaction>
</comment>
<dbReference type="OrthoDB" id="10067491at2759"/>
<dbReference type="InterPro" id="IPR000182">
    <property type="entry name" value="GNAT_dom"/>
</dbReference>
<comment type="subcellular location">
    <subcellularLocation>
        <location evidence="1 10">Nucleus</location>
        <location evidence="1 10">Nucleolus</location>
    </subcellularLocation>
</comment>
<evidence type="ECO:0000256" key="8">
    <source>
        <dbReference type="ARBA" id="ARBA00023315"/>
    </source>
</evidence>
<dbReference type="GO" id="GO:0005524">
    <property type="term" value="F:ATP binding"/>
    <property type="evidence" value="ECO:0007669"/>
    <property type="project" value="UniProtKB-UniRule"/>
</dbReference>
<evidence type="ECO:0000256" key="1">
    <source>
        <dbReference type="ARBA" id="ARBA00004604"/>
    </source>
</evidence>
<keyword evidence="8 10" id="KW-0012">Acyltransferase</keyword>
<feature type="domain" description="N-acetyltransferase" evidence="14">
    <location>
        <begin position="434"/>
        <end position="659"/>
    </location>
</feature>
<comment type="similarity">
    <text evidence="10">Belongs to the RNA cytidine acetyltransferase family. NAT10 subfamily.</text>
</comment>
<evidence type="ECO:0000259" key="14">
    <source>
        <dbReference type="Pfam" id="PF13718"/>
    </source>
</evidence>
<dbReference type="GO" id="GO:0005730">
    <property type="term" value="C:nucleolus"/>
    <property type="evidence" value="ECO:0007669"/>
    <property type="project" value="UniProtKB-SubCell"/>
</dbReference>
<dbReference type="InterPro" id="IPR033688">
    <property type="entry name" value="NAT10"/>
</dbReference>